<evidence type="ECO:0000256" key="1">
    <source>
        <dbReference type="ARBA" id="ARBA00004424"/>
    </source>
</evidence>
<feature type="transmembrane region" description="Helical" evidence="18">
    <location>
        <begin position="487"/>
        <end position="507"/>
    </location>
</feature>
<dbReference type="NCBIfam" id="TIGR00898">
    <property type="entry name" value="2A0119"/>
    <property type="match status" value="1"/>
</dbReference>
<feature type="transmembrane region" description="Helical" evidence="18">
    <location>
        <begin position="256"/>
        <end position="277"/>
    </location>
</feature>
<dbReference type="CTD" id="6583"/>
<evidence type="ECO:0000256" key="17">
    <source>
        <dbReference type="ARBA" id="ARBA00034696"/>
    </source>
</evidence>
<keyword evidence="11 18" id="KW-1133">Transmembrane helix</keyword>
<evidence type="ECO:0000256" key="6">
    <source>
        <dbReference type="ARBA" id="ARBA00022475"/>
    </source>
</evidence>
<feature type="transmembrane region" description="Helical" evidence="18">
    <location>
        <begin position="370"/>
        <end position="392"/>
    </location>
</feature>
<dbReference type="Gene3D" id="1.20.1250.20">
    <property type="entry name" value="MFS general substrate transporter like domains"/>
    <property type="match status" value="1"/>
</dbReference>
<comment type="similarity">
    <text evidence="3">Belongs to the major facilitator (TC 2.A.1) superfamily. Organic cation transporter (TC 2.A.1.19) family.</text>
</comment>
<comment type="subcellular location">
    <subcellularLocation>
        <location evidence="1">Apical cell membrane</location>
        <topology evidence="1">Multi-pass membrane protein</topology>
    </subcellularLocation>
    <subcellularLocation>
        <location evidence="17">Basal cell membrane</location>
        <topology evidence="17">Multi-pass membrane protein</topology>
    </subcellularLocation>
    <subcellularLocation>
        <location evidence="2">Basolateral cell membrane</location>
        <topology evidence="2">Multi-pass membrane protein</topology>
    </subcellularLocation>
</comment>
<keyword evidence="16" id="KW-0739">Sodium transport</keyword>
<dbReference type="GO" id="GO:0006814">
    <property type="term" value="P:sodium ion transport"/>
    <property type="evidence" value="ECO:0007669"/>
    <property type="project" value="UniProtKB-KW"/>
</dbReference>
<dbReference type="CDD" id="cd17376">
    <property type="entry name" value="MFS_SLC22A4_5_OCTN1_2"/>
    <property type="match status" value="1"/>
</dbReference>
<evidence type="ECO:0000256" key="10">
    <source>
        <dbReference type="ARBA" id="ARBA00022847"/>
    </source>
</evidence>
<protein>
    <submittedName>
        <fullName evidence="21">Solute carrier family 22 member 4 isoform X2</fullName>
    </submittedName>
</protein>
<keyword evidence="15" id="KW-0325">Glycoprotein</keyword>
<evidence type="ECO:0000256" key="18">
    <source>
        <dbReference type="SAM" id="Phobius"/>
    </source>
</evidence>
<feature type="transmembrane region" description="Helical" evidence="18">
    <location>
        <begin position="229"/>
        <end position="250"/>
    </location>
</feature>
<evidence type="ECO:0000313" key="20">
    <source>
        <dbReference type="Proteomes" id="UP000248481"/>
    </source>
</evidence>
<evidence type="ECO:0000256" key="15">
    <source>
        <dbReference type="ARBA" id="ARBA00023180"/>
    </source>
</evidence>
<dbReference type="InterPro" id="IPR045915">
    <property type="entry name" value="S22A4/5"/>
</dbReference>
<dbReference type="RefSeq" id="XP_044772681.1">
    <property type="nucleotide sequence ID" value="XM_044916746.1"/>
</dbReference>
<evidence type="ECO:0000313" key="21">
    <source>
        <dbReference type="RefSeq" id="XP_044772681.1"/>
    </source>
</evidence>
<dbReference type="Pfam" id="PF00083">
    <property type="entry name" value="Sugar_tr"/>
    <property type="match status" value="1"/>
</dbReference>
<evidence type="ECO:0000259" key="19">
    <source>
        <dbReference type="PROSITE" id="PS50850"/>
    </source>
</evidence>
<comment type="subunit">
    <text evidence="4">Interacts with PDZK1.</text>
</comment>
<dbReference type="InterPro" id="IPR036259">
    <property type="entry name" value="MFS_trans_sf"/>
</dbReference>
<sequence length="551" mass="62119">MRDYDEVTTFLGEWGPFQRLIFFLLSASIIPNGFNGMSVVFLAATPEHRCRVPDTANLSGAWRNHSIPLRLQGGREVPHSCRRYRLAAIANFSALGLEPGRDVDLEQLEQEGCVDGWEFSRDIYLSTIVTEWNLVCEDDWKTPLTSSLFFVGVLLGSFVSGQLSDRFGRKSILFATMAVQTGFSFLQIFSINWEMFTVLFVIVGMGQISNYVVAFILGTEILGKSVRILFSTLGVCTFFAVGYMLLPLFAHFIRDWRMLLLALTVPGVLCVPLWWFIPESPRWLISQRRFREAESIIQKAAKMNNIAAPMVIFDPVEELKLPSQQKVFILDLFRTQNIATITIMSLLLWMLTSVGYFALSLNAPNLHGDAYLNCFLSALIEVPAYITAWLLLRTLPRRYIIAGVLFLGGGVLLLIQFVPADYNFLSIGLVMLGKFGITSAFSMLYVFTAELYPTLVRNMAVGVTSMASRVGSIIAPYFVYLGAYNRVLPYIVMGSLTVFIGIITLFFPESFGMTLPETLEQMQKVKGFRFRKKPRDSVEKEENPKVLITSF</sequence>
<dbReference type="Proteomes" id="UP000248481">
    <property type="component" value="Chromosome 7"/>
</dbReference>
<feature type="transmembrane region" description="Helical" evidence="18">
    <location>
        <begin position="338"/>
        <end position="358"/>
    </location>
</feature>
<dbReference type="PROSITE" id="PS50850">
    <property type="entry name" value="MFS"/>
    <property type="match status" value="1"/>
</dbReference>
<feature type="domain" description="Major facilitator superfamily (MFS) profile" evidence="19">
    <location>
        <begin position="88"/>
        <end position="512"/>
    </location>
</feature>
<dbReference type="InterPro" id="IPR004749">
    <property type="entry name" value="Orgcat_transp/SVOP"/>
</dbReference>
<dbReference type="PROSITE" id="PS00216">
    <property type="entry name" value="SUGAR_TRANSPORT_1"/>
    <property type="match status" value="1"/>
</dbReference>
<reference evidence="21" key="1">
    <citation type="submission" date="2025-08" db="UniProtKB">
        <authorList>
            <consortium name="RefSeq"/>
        </authorList>
    </citation>
    <scope>IDENTIFICATION</scope>
    <source>
        <tissue evidence="21">Blood</tissue>
    </source>
</reference>
<dbReference type="GO" id="GO:0016324">
    <property type="term" value="C:apical plasma membrane"/>
    <property type="evidence" value="ECO:0007669"/>
    <property type="project" value="UniProtKB-SubCell"/>
</dbReference>
<dbReference type="InterPro" id="IPR020846">
    <property type="entry name" value="MFS_dom"/>
</dbReference>
<evidence type="ECO:0000256" key="12">
    <source>
        <dbReference type="ARBA" id="ARBA00023053"/>
    </source>
</evidence>
<keyword evidence="7 18" id="KW-0812">Transmembrane</keyword>
<keyword evidence="8" id="KW-0547">Nucleotide-binding</keyword>
<keyword evidence="10" id="KW-0769">Symport</keyword>
<evidence type="ECO:0000256" key="9">
    <source>
        <dbReference type="ARBA" id="ARBA00022840"/>
    </source>
</evidence>
<evidence type="ECO:0000256" key="13">
    <source>
        <dbReference type="ARBA" id="ARBA00023065"/>
    </source>
</evidence>
<evidence type="ECO:0000256" key="4">
    <source>
        <dbReference type="ARBA" id="ARBA00011670"/>
    </source>
</evidence>
<evidence type="ECO:0000256" key="8">
    <source>
        <dbReference type="ARBA" id="ARBA00022741"/>
    </source>
</evidence>
<keyword evidence="12" id="KW-0915">Sodium</keyword>
<dbReference type="PANTHER" id="PTHR24064">
    <property type="entry name" value="SOLUTE CARRIER FAMILY 22 MEMBER"/>
    <property type="match status" value="1"/>
</dbReference>
<evidence type="ECO:0000256" key="16">
    <source>
        <dbReference type="ARBA" id="ARBA00023201"/>
    </source>
</evidence>
<dbReference type="InterPro" id="IPR005828">
    <property type="entry name" value="MFS_sugar_transport-like"/>
</dbReference>
<feature type="transmembrane region" description="Helical" evidence="18">
    <location>
        <begin position="172"/>
        <end position="189"/>
    </location>
</feature>
<keyword evidence="13" id="KW-0406">Ion transport</keyword>
<feature type="transmembrane region" description="Helical" evidence="18">
    <location>
        <begin position="399"/>
        <end position="418"/>
    </location>
</feature>
<keyword evidence="6" id="KW-1003">Cell membrane</keyword>
<dbReference type="GO" id="GO:0005524">
    <property type="term" value="F:ATP binding"/>
    <property type="evidence" value="ECO:0007669"/>
    <property type="project" value="UniProtKB-KW"/>
</dbReference>
<dbReference type="FunFam" id="1.20.1250.20:FF:000070">
    <property type="entry name" value="Solute carrier family 22 member 5"/>
    <property type="match status" value="1"/>
</dbReference>
<dbReference type="GO" id="GO:0015293">
    <property type="term" value="F:symporter activity"/>
    <property type="evidence" value="ECO:0007669"/>
    <property type="project" value="UniProtKB-KW"/>
</dbReference>
<evidence type="ECO:0000256" key="2">
    <source>
        <dbReference type="ARBA" id="ARBA00004554"/>
    </source>
</evidence>
<evidence type="ECO:0000256" key="3">
    <source>
        <dbReference type="ARBA" id="ARBA00009203"/>
    </source>
</evidence>
<feature type="transmembrane region" description="Helical" evidence="18">
    <location>
        <begin position="20"/>
        <end position="44"/>
    </location>
</feature>
<dbReference type="InterPro" id="IPR005829">
    <property type="entry name" value="Sugar_transporter_CS"/>
</dbReference>
<proteinExistence type="inferred from homology"/>
<name>A0A8M1MFQ9_NEOSC</name>
<dbReference type="SUPFAM" id="SSF103473">
    <property type="entry name" value="MFS general substrate transporter"/>
    <property type="match status" value="1"/>
</dbReference>
<gene>
    <name evidence="21" type="primary">SLC22A4</name>
</gene>
<feature type="transmembrane region" description="Helical" evidence="18">
    <location>
        <begin position="195"/>
        <end position="217"/>
    </location>
</feature>
<feature type="transmembrane region" description="Helical" evidence="18">
    <location>
        <begin position="424"/>
        <end position="447"/>
    </location>
</feature>
<dbReference type="GO" id="GO:0015651">
    <property type="term" value="F:quaternary ammonium group transmembrane transporter activity"/>
    <property type="evidence" value="ECO:0007669"/>
    <property type="project" value="UniProtKB-ARBA"/>
</dbReference>
<keyword evidence="9" id="KW-0067">ATP-binding</keyword>
<evidence type="ECO:0000256" key="11">
    <source>
        <dbReference type="ARBA" id="ARBA00022989"/>
    </source>
</evidence>
<feature type="transmembrane region" description="Helical" evidence="18">
    <location>
        <begin position="459"/>
        <end position="481"/>
    </location>
</feature>
<organism evidence="20 21">
    <name type="scientific">Neomonachus schauinslandi</name>
    <name type="common">Hawaiian monk seal</name>
    <name type="synonym">Monachus schauinslandi</name>
    <dbReference type="NCBI Taxonomy" id="29088"/>
    <lineage>
        <taxon>Eukaryota</taxon>
        <taxon>Metazoa</taxon>
        <taxon>Chordata</taxon>
        <taxon>Craniata</taxon>
        <taxon>Vertebrata</taxon>
        <taxon>Euteleostomi</taxon>
        <taxon>Mammalia</taxon>
        <taxon>Eutheria</taxon>
        <taxon>Laurasiatheria</taxon>
        <taxon>Carnivora</taxon>
        <taxon>Caniformia</taxon>
        <taxon>Pinnipedia</taxon>
        <taxon>Phocidae</taxon>
        <taxon>Monachinae</taxon>
        <taxon>Monachini</taxon>
        <taxon>Neomonachus</taxon>
    </lineage>
</organism>
<dbReference type="GO" id="GO:0016323">
    <property type="term" value="C:basolateral plasma membrane"/>
    <property type="evidence" value="ECO:0007669"/>
    <property type="project" value="UniProtKB-SubCell"/>
</dbReference>
<evidence type="ECO:0000256" key="7">
    <source>
        <dbReference type="ARBA" id="ARBA00022692"/>
    </source>
</evidence>
<keyword evidence="5" id="KW-0813">Transport</keyword>
<dbReference type="GeneID" id="110590963"/>
<keyword evidence="20" id="KW-1185">Reference proteome</keyword>
<keyword evidence="14 18" id="KW-0472">Membrane</keyword>
<evidence type="ECO:0000256" key="14">
    <source>
        <dbReference type="ARBA" id="ARBA00023136"/>
    </source>
</evidence>
<dbReference type="AlphaFoldDB" id="A0A8M1MFQ9"/>
<dbReference type="GO" id="GO:0015879">
    <property type="term" value="P:carnitine transport"/>
    <property type="evidence" value="ECO:0007669"/>
    <property type="project" value="InterPro"/>
</dbReference>
<evidence type="ECO:0000256" key="5">
    <source>
        <dbReference type="ARBA" id="ARBA00022448"/>
    </source>
</evidence>
<accession>A0A8M1MFQ9</accession>